<proteinExistence type="predicted"/>
<feature type="compositionally biased region" description="Acidic residues" evidence="1">
    <location>
        <begin position="772"/>
        <end position="795"/>
    </location>
</feature>
<dbReference type="AlphaFoldDB" id="A0A2U3ECV6"/>
<evidence type="ECO:0000313" key="2">
    <source>
        <dbReference type="EMBL" id="PWI72339.1"/>
    </source>
</evidence>
<feature type="compositionally biased region" description="Acidic residues" evidence="1">
    <location>
        <begin position="892"/>
        <end position="907"/>
    </location>
</feature>
<protein>
    <submittedName>
        <fullName evidence="2">Uncharacterized protein</fullName>
    </submittedName>
</protein>
<feature type="region of interest" description="Disordered" evidence="1">
    <location>
        <begin position="633"/>
        <end position="678"/>
    </location>
</feature>
<evidence type="ECO:0000313" key="3">
    <source>
        <dbReference type="Proteomes" id="UP000245956"/>
    </source>
</evidence>
<feature type="compositionally biased region" description="Acidic residues" evidence="1">
    <location>
        <begin position="738"/>
        <end position="748"/>
    </location>
</feature>
<evidence type="ECO:0000256" key="1">
    <source>
        <dbReference type="SAM" id="MobiDB-lite"/>
    </source>
</evidence>
<dbReference type="Proteomes" id="UP000245956">
    <property type="component" value="Unassembled WGS sequence"/>
</dbReference>
<feature type="region of interest" description="Disordered" evidence="1">
    <location>
        <begin position="161"/>
        <end position="192"/>
    </location>
</feature>
<feature type="compositionally biased region" description="Acidic residues" evidence="1">
    <location>
        <begin position="979"/>
        <end position="991"/>
    </location>
</feature>
<feature type="compositionally biased region" description="Basic and acidic residues" evidence="1">
    <location>
        <begin position="796"/>
        <end position="805"/>
    </location>
</feature>
<name>A0A2U3ECV6_PURLI</name>
<dbReference type="EMBL" id="LCWV01000006">
    <property type="protein sequence ID" value="PWI72339.1"/>
    <property type="molecule type" value="Genomic_DNA"/>
</dbReference>
<feature type="compositionally biased region" description="Low complexity" evidence="1">
    <location>
        <begin position="761"/>
        <end position="771"/>
    </location>
</feature>
<feature type="region of interest" description="Disordered" evidence="1">
    <location>
        <begin position="312"/>
        <end position="353"/>
    </location>
</feature>
<comment type="caution">
    <text evidence="2">The sequence shown here is derived from an EMBL/GenBank/DDBJ whole genome shotgun (WGS) entry which is preliminary data.</text>
</comment>
<accession>A0A2U3ECV6</accession>
<feature type="region of interest" description="Disordered" evidence="1">
    <location>
        <begin position="847"/>
        <end position="991"/>
    </location>
</feature>
<reference evidence="2 3" key="1">
    <citation type="journal article" date="2016" name="Front. Microbiol.">
        <title>Genome and transcriptome sequences reveal the specific parasitism of the nematophagous Purpureocillium lilacinum 36-1.</title>
        <authorList>
            <person name="Xie J."/>
            <person name="Li S."/>
            <person name="Mo C."/>
            <person name="Xiao X."/>
            <person name="Peng D."/>
            <person name="Wang G."/>
            <person name="Xiao Y."/>
        </authorList>
    </citation>
    <scope>NUCLEOTIDE SEQUENCE [LARGE SCALE GENOMIC DNA]</scope>
    <source>
        <strain evidence="2 3">36-1</strain>
    </source>
</reference>
<organism evidence="2 3">
    <name type="scientific">Purpureocillium lilacinum</name>
    <name type="common">Paecilomyces lilacinus</name>
    <dbReference type="NCBI Taxonomy" id="33203"/>
    <lineage>
        <taxon>Eukaryota</taxon>
        <taxon>Fungi</taxon>
        <taxon>Dikarya</taxon>
        <taxon>Ascomycota</taxon>
        <taxon>Pezizomycotina</taxon>
        <taxon>Sordariomycetes</taxon>
        <taxon>Hypocreomycetidae</taxon>
        <taxon>Hypocreales</taxon>
        <taxon>Ophiocordycipitaceae</taxon>
        <taxon>Purpureocillium</taxon>
    </lineage>
</organism>
<feature type="region of interest" description="Disordered" evidence="1">
    <location>
        <begin position="696"/>
        <end position="830"/>
    </location>
</feature>
<feature type="compositionally biased region" description="Low complexity" evidence="1">
    <location>
        <begin position="167"/>
        <end position="180"/>
    </location>
</feature>
<feature type="compositionally biased region" description="Low complexity" evidence="1">
    <location>
        <begin position="806"/>
        <end position="815"/>
    </location>
</feature>
<feature type="region of interest" description="Disordered" evidence="1">
    <location>
        <begin position="408"/>
        <end position="442"/>
    </location>
</feature>
<gene>
    <name evidence="2" type="ORF">PCL_10962</name>
</gene>
<feature type="compositionally biased region" description="Low complexity" evidence="1">
    <location>
        <begin position="727"/>
        <end position="737"/>
    </location>
</feature>
<sequence>MRTARRRDGRLARSCSWRNGGGGGGGALGGPAALSSLVAAALADNSDMSCRRRGLVCELIDDAACAWQRYKTDGAAAPGESRRAMSRDEALDGCIPILRDSHSPPRLRFCLPGATRPKFSFPSVVDLADSRAHHHHQLPSRIPDQQVAIWSRLRSRATAARPHNYITTPPSTDSQTPPRTASDDDSNAARASSRPVAVADDHCCLGCCNARAYQVTNTPSRPAASEPAAAAVACILACLLLCVSGAWLGVLTARPGSWPYSYTCAAVTAQPRREANESRLLPPCIDLPVSPASSLLSSFLLSCPTQPCPSATVDRDVTGNRSRRAAAAHQHASQRRLGHARSQNLPGARRSAAGRRSLTNHRLFLHIAIHPSIHLGPAPSQPPAAAAAARPSSTTFFLDRLIRPLSRLSPSLSPSHERPHPQRLPRLVSSTTPQTRRRRRTASCWRSTAAQNIFVSLLEVSPLGSDSLTVLDTALLTCWQPAERVSTRLFSPSQSPRRRGTHGLGLIEQKAPRLCVASSDALPLPICIVPAHTTHPSIQSNSPAHTHLSALFLRPALPLFLPHTLQAASSLIGSPPVAADRPGRVRLSNSNTFLATRYTFLLCPGEPGRDSDSPASGWPNYFLVGRLTVPMAKLKSGPGRRGPSTPADLKLSWDGLRPHGATTGDPTSPPDTPMASPLLARKNPLQQAAFYRFSRPLAQDPNIKPVGNGHQFSYRPRVGPPQLSPRSSASSSSSSDAAAEDSDSDIELPEQGIESHSLANSPGADAASDAASSDEADDGDDSGPDDSEGDGDPDDEPARRSDRRSQSAPSASESSSDADDSVAHGPIYVSRTTVECDFIIEDIDPMDSECEGLDVLHPTEIESNRSRSRSRHKDLDKGMMQNLRNLNCSNEASDDESTSPPEDDEEAFYQRRQELRRFRRVSMSSSFGKRTHSELSSDSDNDDGPLDVNDVGSSARRMRKRLHRGSLLFQDPPEPRIDELEEPDSSEDDDGYAAVNSLARELPYYTMEIMEVESTS</sequence>
<feature type="compositionally biased region" description="Basic residues" evidence="1">
    <location>
        <begin position="321"/>
        <end position="339"/>
    </location>
</feature>